<feature type="transmembrane region" description="Helical" evidence="2">
    <location>
        <begin position="221"/>
        <end position="245"/>
    </location>
</feature>
<dbReference type="PANTHER" id="PTHR13817">
    <property type="entry name" value="TITIN"/>
    <property type="match status" value="1"/>
</dbReference>
<feature type="domain" description="Ig-like" evidence="4">
    <location>
        <begin position="7"/>
        <end position="83"/>
    </location>
</feature>
<accession>A0AAW1UM77</accession>
<dbReference type="InterPro" id="IPR036116">
    <property type="entry name" value="FN3_sf"/>
</dbReference>
<keyword evidence="2" id="KW-1133">Transmembrane helix</keyword>
<keyword evidence="2" id="KW-0812">Transmembrane</keyword>
<reference evidence="6 7" key="1">
    <citation type="submission" date="2023-03" db="EMBL/GenBank/DDBJ databases">
        <title>Genome insight into feeding habits of ladybird beetles.</title>
        <authorList>
            <person name="Li H.-S."/>
            <person name="Huang Y.-H."/>
            <person name="Pang H."/>
        </authorList>
    </citation>
    <scope>NUCLEOTIDE SEQUENCE [LARGE SCALE GENOMIC DNA]</scope>
    <source>
        <strain evidence="6">SYSU_2023b</strain>
        <tissue evidence="6">Whole body</tissue>
    </source>
</reference>
<keyword evidence="7" id="KW-1185">Reference proteome</keyword>
<dbReference type="InterPro" id="IPR050964">
    <property type="entry name" value="Striated_Muscle_Regulatory"/>
</dbReference>
<proteinExistence type="predicted"/>
<evidence type="ECO:0000259" key="4">
    <source>
        <dbReference type="PROSITE" id="PS50835"/>
    </source>
</evidence>
<feature type="signal peptide" evidence="3">
    <location>
        <begin position="1"/>
        <end position="23"/>
    </location>
</feature>
<dbReference type="PANTHER" id="PTHR13817:SF73">
    <property type="entry name" value="FIBRONECTIN TYPE-III DOMAIN-CONTAINING PROTEIN"/>
    <property type="match status" value="1"/>
</dbReference>
<dbReference type="SMART" id="SM00060">
    <property type="entry name" value="FN3"/>
    <property type="match status" value="1"/>
</dbReference>
<dbReference type="InterPro" id="IPR003599">
    <property type="entry name" value="Ig_sub"/>
</dbReference>
<dbReference type="EMBL" id="JARQZJ010000069">
    <property type="protein sequence ID" value="KAK9881587.1"/>
    <property type="molecule type" value="Genomic_DNA"/>
</dbReference>
<organism evidence="6 7">
    <name type="scientific">Henosepilachna vigintioctopunctata</name>
    <dbReference type="NCBI Taxonomy" id="420089"/>
    <lineage>
        <taxon>Eukaryota</taxon>
        <taxon>Metazoa</taxon>
        <taxon>Ecdysozoa</taxon>
        <taxon>Arthropoda</taxon>
        <taxon>Hexapoda</taxon>
        <taxon>Insecta</taxon>
        <taxon>Pterygota</taxon>
        <taxon>Neoptera</taxon>
        <taxon>Endopterygota</taxon>
        <taxon>Coleoptera</taxon>
        <taxon>Polyphaga</taxon>
        <taxon>Cucujiformia</taxon>
        <taxon>Coccinelloidea</taxon>
        <taxon>Coccinellidae</taxon>
        <taxon>Epilachninae</taxon>
        <taxon>Epilachnini</taxon>
        <taxon>Henosepilachna</taxon>
    </lineage>
</organism>
<dbReference type="Gene3D" id="2.60.40.10">
    <property type="entry name" value="Immunoglobulins"/>
    <property type="match status" value="2"/>
</dbReference>
<dbReference type="InterPro" id="IPR036179">
    <property type="entry name" value="Ig-like_dom_sf"/>
</dbReference>
<dbReference type="SUPFAM" id="SSF48726">
    <property type="entry name" value="Immunoglobulin"/>
    <property type="match status" value="1"/>
</dbReference>
<gene>
    <name evidence="6" type="ORF">WA026_016458</name>
</gene>
<name>A0AAW1UM77_9CUCU</name>
<dbReference type="PROSITE" id="PS50853">
    <property type="entry name" value="FN3"/>
    <property type="match status" value="1"/>
</dbReference>
<evidence type="ECO:0000259" key="5">
    <source>
        <dbReference type="PROSITE" id="PS50853"/>
    </source>
</evidence>
<sequence length="304" mass="34291">MYIEREPILYLLLFLISIKCSEIKKYYVDRGKNITLKCPLQHSDVVWVREGREDRQISRSTVLLNGSLFLETVDEEDGGTYSCFRENVVADEKLFMEIIVRTPPPALVNVKIYPSTILAVIVWEVNGTGGYPIMNFTAQYRLAYTDNKWIPISPNHITPNGRQIDVYGLLPNTSYEFRVWASNHLGRGESTQVISTTKGIFSEEELARQLLAGADKFDTRAWAVAVGVVMGTLILLGLGTCFLLYQECRLPDVTEEQEVIELVPNIILNPGFDGNPNEAMPADENCNNENPIRLNNNTISKAKK</sequence>
<keyword evidence="2" id="KW-0472">Membrane</keyword>
<dbReference type="InterPro" id="IPR003598">
    <property type="entry name" value="Ig_sub2"/>
</dbReference>
<dbReference type="Pfam" id="PF00041">
    <property type="entry name" value="fn3"/>
    <property type="match status" value="1"/>
</dbReference>
<evidence type="ECO:0000313" key="7">
    <source>
        <dbReference type="Proteomes" id="UP001431783"/>
    </source>
</evidence>
<evidence type="ECO:0000256" key="3">
    <source>
        <dbReference type="SAM" id="SignalP"/>
    </source>
</evidence>
<dbReference type="AlphaFoldDB" id="A0AAW1UM77"/>
<dbReference type="Pfam" id="PF13927">
    <property type="entry name" value="Ig_3"/>
    <property type="match status" value="1"/>
</dbReference>
<dbReference type="Proteomes" id="UP001431783">
    <property type="component" value="Unassembled WGS sequence"/>
</dbReference>
<dbReference type="SUPFAM" id="SSF49265">
    <property type="entry name" value="Fibronectin type III"/>
    <property type="match status" value="1"/>
</dbReference>
<dbReference type="SMART" id="SM00408">
    <property type="entry name" value="IGc2"/>
    <property type="match status" value="1"/>
</dbReference>
<evidence type="ECO:0000256" key="1">
    <source>
        <dbReference type="ARBA" id="ARBA00022737"/>
    </source>
</evidence>
<feature type="domain" description="Fibronectin type-III" evidence="5">
    <location>
        <begin position="104"/>
        <end position="205"/>
    </location>
</feature>
<dbReference type="InterPro" id="IPR013783">
    <property type="entry name" value="Ig-like_fold"/>
</dbReference>
<keyword evidence="1" id="KW-0677">Repeat</keyword>
<feature type="chain" id="PRO_5043508876" evidence="3">
    <location>
        <begin position="24"/>
        <end position="304"/>
    </location>
</feature>
<dbReference type="SMART" id="SM00409">
    <property type="entry name" value="IG"/>
    <property type="match status" value="1"/>
</dbReference>
<dbReference type="PROSITE" id="PS50835">
    <property type="entry name" value="IG_LIKE"/>
    <property type="match status" value="1"/>
</dbReference>
<dbReference type="InterPro" id="IPR007110">
    <property type="entry name" value="Ig-like_dom"/>
</dbReference>
<protein>
    <submittedName>
        <fullName evidence="6">Uncharacterized protein</fullName>
    </submittedName>
</protein>
<dbReference type="InterPro" id="IPR003961">
    <property type="entry name" value="FN3_dom"/>
</dbReference>
<dbReference type="CDD" id="cd00063">
    <property type="entry name" value="FN3"/>
    <property type="match status" value="1"/>
</dbReference>
<keyword evidence="3" id="KW-0732">Signal</keyword>
<evidence type="ECO:0000313" key="6">
    <source>
        <dbReference type="EMBL" id="KAK9881587.1"/>
    </source>
</evidence>
<evidence type="ECO:0000256" key="2">
    <source>
        <dbReference type="SAM" id="Phobius"/>
    </source>
</evidence>
<comment type="caution">
    <text evidence="6">The sequence shown here is derived from an EMBL/GenBank/DDBJ whole genome shotgun (WGS) entry which is preliminary data.</text>
</comment>